<comment type="caution">
    <text evidence="1">The sequence shown here is derived from an EMBL/GenBank/DDBJ whole genome shotgun (WGS) entry which is preliminary data.</text>
</comment>
<name>A0ACB6QQV2_9PLEO</name>
<organism evidence="1 2">
    <name type="scientific">Lindgomyces ingoldianus</name>
    <dbReference type="NCBI Taxonomy" id="673940"/>
    <lineage>
        <taxon>Eukaryota</taxon>
        <taxon>Fungi</taxon>
        <taxon>Dikarya</taxon>
        <taxon>Ascomycota</taxon>
        <taxon>Pezizomycotina</taxon>
        <taxon>Dothideomycetes</taxon>
        <taxon>Pleosporomycetidae</taxon>
        <taxon>Pleosporales</taxon>
        <taxon>Lindgomycetaceae</taxon>
        <taxon>Lindgomyces</taxon>
    </lineage>
</organism>
<reference evidence="1" key="1">
    <citation type="journal article" date="2020" name="Stud. Mycol.">
        <title>101 Dothideomycetes genomes: a test case for predicting lifestyles and emergence of pathogens.</title>
        <authorList>
            <person name="Haridas S."/>
            <person name="Albert R."/>
            <person name="Binder M."/>
            <person name="Bloem J."/>
            <person name="Labutti K."/>
            <person name="Salamov A."/>
            <person name="Andreopoulos B."/>
            <person name="Baker S."/>
            <person name="Barry K."/>
            <person name="Bills G."/>
            <person name="Bluhm B."/>
            <person name="Cannon C."/>
            <person name="Castanera R."/>
            <person name="Culley D."/>
            <person name="Daum C."/>
            <person name="Ezra D."/>
            <person name="Gonzalez J."/>
            <person name="Henrissat B."/>
            <person name="Kuo A."/>
            <person name="Liang C."/>
            <person name="Lipzen A."/>
            <person name="Lutzoni F."/>
            <person name="Magnuson J."/>
            <person name="Mondo S."/>
            <person name="Nolan M."/>
            <person name="Ohm R."/>
            <person name="Pangilinan J."/>
            <person name="Park H.-J."/>
            <person name="Ramirez L."/>
            <person name="Alfaro M."/>
            <person name="Sun H."/>
            <person name="Tritt A."/>
            <person name="Yoshinaga Y."/>
            <person name="Zwiers L.-H."/>
            <person name="Turgeon B."/>
            <person name="Goodwin S."/>
            <person name="Spatafora J."/>
            <person name="Crous P."/>
            <person name="Grigoriev I."/>
        </authorList>
    </citation>
    <scope>NUCLEOTIDE SEQUENCE</scope>
    <source>
        <strain evidence="1">ATCC 200398</strain>
    </source>
</reference>
<gene>
    <name evidence="1" type="ORF">BDR25DRAFT_304959</name>
</gene>
<evidence type="ECO:0000313" key="1">
    <source>
        <dbReference type="EMBL" id="KAF2468546.1"/>
    </source>
</evidence>
<sequence>MAGFNSLYDMTPPPARLRKSYPAETGSLRRDAQIRRASRNEMETASPRHGSARNSPAVAANNERKRTTLAKSHAKISEDESSFIEERPPTITLQAKTTRFSGPRSRQTSAQMDAVVESPAHVEGTQRSRPTTAQNATAQSFMLPDLPNLTELVSGVFQDGTPVFSKAAPPRSRFAAPHNNGRARGRHPNHIPVDSVPIPEEEKAIFASLQLLKEKVAQLEHERAEAEKKIEEQEIEIIELRASCYTNDKLRRSDSALGSTDGEGPGGKTNWKVEKTRLEASVETLRTRLDRSERKLSVSEIANKRITSERDNLVSQLSVAFQNFEDIKREKEALRVENDTLRNEVDSLRAENDALRGRLEQEQEMYQEETQNLRRQVDRAENVVHKENETLRVELARVRAQYDENTQHLTRKEVELRKARKEQADFAKLKADNEALKAQVASFKARREEEARRWASREAELKGRIDRRDDTIRHFQDMTQEQTNEAVQIDNENLRQELAQLAAQHEDEEARWTRREQQLKKKIQRREGAVREMEDMTREVLSIRQATASVPAENENTFKDTTNIQRKPSHRREDTRTRIANRVQEASRNSRSASAFHSANQIERSPRKSSFHRASLPVDSSRSVSAPVSHSKHAQVDSDMDSTTDLSLAPRGTPYVMRGGASGMPTAPVSIVEPPAPLDLTELSFINSDAIAALRRTLEEERAAARGKSASVPAERHSREDTVRSVASVKSTRQASLPRKSSMKDAAEKNNATCTIFEDLSGHVSNHNGATPAEPTQTNQSAAAADTSILSNTSRRRRSAPAEMTSAFIVPDITIHTRKQCPTTTIDVTQKIDLEAHDDVNCTVCRRNAENPSIEPLRVPKLVPVSSRMPDDIDATLRPARSPKEALALVVKELQDELAHLHLELRTHHAILLAHDPSMGMKNRKTIETAIANLLERISSKSTQIYHLYDVLEGQQGDHEITEQELEEITREIRVEEEQVSKKGKEKKVTIQSYIDSENESEHSHFLSGGEEELPWEGFEDTASQSLNLGKLGVGATGTGIVY</sequence>
<protein>
    <submittedName>
        <fullName evidence="1">Uncharacterized protein</fullName>
    </submittedName>
</protein>
<dbReference type="EMBL" id="MU003515">
    <property type="protein sequence ID" value="KAF2468546.1"/>
    <property type="molecule type" value="Genomic_DNA"/>
</dbReference>
<proteinExistence type="predicted"/>
<accession>A0ACB6QQV2</accession>
<evidence type="ECO:0000313" key="2">
    <source>
        <dbReference type="Proteomes" id="UP000799755"/>
    </source>
</evidence>
<keyword evidence="2" id="KW-1185">Reference proteome</keyword>
<dbReference type="Proteomes" id="UP000799755">
    <property type="component" value="Unassembled WGS sequence"/>
</dbReference>